<dbReference type="Proteomes" id="UP001501727">
    <property type="component" value="Unassembled WGS sequence"/>
</dbReference>
<feature type="compositionally biased region" description="Basic residues" evidence="1">
    <location>
        <begin position="308"/>
        <end position="321"/>
    </location>
</feature>
<protein>
    <submittedName>
        <fullName evidence="2">Uncharacterized protein</fullName>
    </submittedName>
</protein>
<evidence type="ECO:0000313" key="2">
    <source>
        <dbReference type="EMBL" id="GAA3913876.1"/>
    </source>
</evidence>
<keyword evidence="3" id="KW-1185">Reference proteome</keyword>
<gene>
    <name evidence="2" type="ORF">GCM10022229_03480</name>
</gene>
<sequence>MHVLNKALPKEWRSLPQWVKAELAEDVEYFAGYDEVICTLVRHGASMHPVWELLYSKRDAFERAGEQARKDGRIKEFDRSASDKDLLGILADLLSGSQVTYREKGGRPWGPVRSLLVMLQFVMADVDPGLERSNADRAAIAAAVEGHVMGLCKQLDRLGNGAMFGMYPAAIASEVSRGAWQCVDERIPKQFDVAKERILKRLDGAGVAGVVRQAVIDDLAALQYSMEDGVESVYLDPRPSIKTLADGAKEWSDTCNWGRNDVIRHIAASLHGWIGCHQLTATQILATIALGQDVSESTVRNAVAGSGLKRRTQKVKSRTKRSSGDSGGQNGAHEA</sequence>
<accession>A0ABP7M3S2</accession>
<feature type="region of interest" description="Disordered" evidence="1">
    <location>
        <begin position="306"/>
        <end position="335"/>
    </location>
</feature>
<evidence type="ECO:0000313" key="3">
    <source>
        <dbReference type="Proteomes" id="UP001501727"/>
    </source>
</evidence>
<name>A0ABP7M3S2_9GAMM</name>
<comment type="caution">
    <text evidence="2">The sequence shown here is derived from an EMBL/GenBank/DDBJ whole genome shotgun (WGS) entry which is preliminary data.</text>
</comment>
<evidence type="ECO:0000256" key="1">
    <source>
        <dbReference type="SAM" id="MobiDB-lite"/>
    </source>
</evidence>
<reference evidence="3" key="1">
    <citation type="journal article" date="2019" name="Int. J. Syst. Evol. Microbiol.">
        <title>The Global Catalogue of Microorganisms (GCM) 10K type strain sequencing project: providing services to taxonomists for standard genome sequencing and annotation.</title>
        <authorList>
            <consortium name="The Broad Institute Genomics Platform"/>
            <consortium name="The Broad Institute Genome Sequencing Center for Infectious Disease"/>
            <person name="Wu L."/>
            <person name="Ma J."/>
        </authorList>
    </citation>
    <scope>NUCLEOTIDE SEQUENCE [LARGE SCALE GENOMIC DNA]</scope>
    <source>
        <strain evidence="3">JCM 16916</strain>
    </source>
</reference>
<proteinExistence type="predicted"/>
<organism evidence="2 3">
    <name type="scientific">Luteimonas lutimaris</name>
    <dbReference type="NCBI Taxonomy" id="698645"/>
    <lineage>
        <taxon>Bacteria</taxon>
        <taxon>Pseudomonadati</taxon>
        <taxon>Pseudomonadota</taxon>
        <taxon>Gammaproteobacteria</taxon>
        <taxon>Lysobacterales</taxon>
        <taxon>Lysobacteraceae</taxon>
        <taxon>Luteimonas</taxon>
    </lineage>
</organism>
<dbReference type="EMBL" id="BAAAZU010000001">
    <property type="protein sequence ID" value="GAA3913876.1"/>
    <property type="molecule type" value="Genomic_DNA"/>
</dbReference>
<feature type="compositionally biased region" description="Gly residues" evidence="1">
    <location>
        <begin position="325"/>
        <end position="335"/>
    </location>
</feature>